<dbReference type="Pfam" id="PF03073">
    <property type="entry name" value="TspO_MBR"/>
    <property type="match status" value="1"/>
</dbReference>
<evidence type="ECO:0000313" key="10">
    <source>
        <dbReference type="Proteomes" id="UP000548685"/>
    </source>
</evidence>
<dbReference type="Proteomes" id="UP000430021">
    <property type="component" value="Unassembled WGS sequence"/>
</dbReference>
<keyword evidence="10" id="KW-1185">Reference proteome</keyword>
<feature type="transmembrane region" description="Helical" evidence="6">
    <location>
        <begin position="113"/>
        <end position="134"/>
    </location>
</feature>
<protein>
    <submittedName>
        <fullName evidence="8">Tryptophan-rich sensory protein</fullName>
    </submittedName>
</protein>
<accession>A0A6I4UK73</accession>
<reference evidence="8 9" key="1">
    <citation type="submission" date="2019-12" db="EMBL/GenBank/DDBJ databases">
        <title>Genomic-based taxomic classification of the family Erythrobacteraceae.</title>
        <authorList>
            <person name="Xu L."/>
        </authorList>
    </citation>
    <scope>NUCLEOTIDE SEQUENCE [LARGE SCALE GENOMIC DNA]</scope>
    <source>
        <strain evidence="8 9">JCM 10282</strain>
    </source>
</reference>
<feature type="transmembrane region" description="Helical" evidence="6">
    <location>
        <begin position="56"/>
        <end position="80"/>
    </location>
</feature>
<comment type="subcellular location">
    <subcellularLocation>
        <location evidence="1">Membrane</location>
        <topology evidence="1">Multi-pass membrane protein</topology>
    </subcellularLocation>
</comment>
<feature type="transmembrane region" description="Helical" evidence="6">
    <location>
        <begin position="14"/>
        <end position="36"/>
    </location>
</feature>
<dbReference type="FunFam" id="1.20.1260.100:FF:000001">
    <property type="entry name" value="translocator protein 2"/>
    <property type="match status" value="1"/>
</dbReference>
<proteinExistence type="inferred from homology"/>
<comment type="similarity">
    <text evidence="2">Belongs to the TspO/BZRP family.</text>
</comment>
<dbReference type="GO" id="GO:0016020">
    <property type="term" value="C:membrane"/>
    <property type="evidence" value="ECO:0007669"/>
    <property type="project" value="UniProtKB-SubCell"/>
</dbReference>
<dbReference type="OrthoDB" id="9795496at2"/>
<evidence type="ECO:0000256" key="2">
    <source>
        <dbReference type="ARBA" id="ARBA00007524"/>
    </source>
</evidence>
<name>A0A6I4UK73_9SPHN</name>
<evidence type="ECO:0000313" key="7">
    <source>
        <dbReference type="EMBL" id="MBB3775649.1"/>
    </source>
</evidence>
<dbReference type="EMBL" id="JACICE010000002">
    <property type="protein sequence ID" value="MBB3775649.1"/>
    <property type="molecule type" value="Genomic_DNA"/>
</dbReference>
<reference evidence="7 10" key="2">
    <citation type="submission" date="2020-08" db="EMBL/GenBank/DDBJ databases">
        <title>Genomic Encyclopedia of Type Strains, Phase IV (KMG-IV): sequencing the most valuable type-strain genomes for metagenomic binning, comparative biology and taxonomic classification.</title>
        <authorList>
            <person name="Goeker M."/>
        </authorList>
    </citation>
    <scope>NUCLEOTIDE SEQUENCE [LARGE SCALE GENOMIC DNA]</scope>
    <source>
        <strain evidence="7 10">DSM 8510</strain>
    </source>
</reference>
<dbReference type="PANTHER" id="PTHR10057">
    <property type="entry name" value="PERIPHERAL-TYPE BENZODIAZEPINE RECEPTOR"/>
    <property type="match status" value="1"/>
</dbReference>
<evidence type="ECO:0000256" key="6">
    <source>
        <dbReference type="SAM" id="Phobius"/>
    </source>
</evidence>
<sequence length="182" mass="19398">MNVLASPAQLRASFIRWALFMVPLILLIGFTAGQLGGPNTPWFAGLEKPAIYPPPVTFGIVWTALFIMIGVALAMVASAWGAHGRGVALIAFGVHFVISQSWTAVFFGKQDMMAGLMVLGLSIASLLIALALVWRVRRPAALLLMPYLAWLCFATALNYQFIAANPDGGPQGADGAATRVQL</sequence>
<evidence type="ECO:0000256" key="1">
    <source>
        <dbReference type="ARBA" id="ARBA00004141"/>
    </source>
</evidence>
<dbReference type="AlphaFoldDB" id="A0A6I4UK73"/>
<evidence type="ECO:0000256" key="3">
    <source>
        <dbReference type="ARBA" id="ARBA00022692"/>
    </source>
</evidence>
<evidence type="ECO:0000256" key="5">
    <source>
        <dbReference type="ARBA" id="ARBA00023136"/>
    </source>
</evidence>
<feature type="transmembrane region" description="Helical" evidence="6">
    <location>
        <begin position="141"/>
        <end position="162"/>
    </location>
</feature>
<dbReference type="CDD" id="cd15904">
    <property type="entry name" value="TSPO_MBR"/>
    <property type="match status" value="1"/>
</dbReference>
<dbReference type="InterPro" id="IPR038330">
    <property type="entry name" value="TspO/MBR-related_sf"/>
</dbReference>
<evidence type="ECO:0000313" key="9">
    <source>
        <dbReference type="Proteomes" id="UP000430021"/>
    </source>
</evidence>
<keyword evidence="3 6" id="KW-0812">Transmembrane</keyword>
<gene>
    <name evidence="7" type="ORF">FHS52_001618</name>
    <name evidence="8" type="ORF">GRI59_11610</name>
</gene>
<dbReference type="EMBL" id="WTYB01000002">
    <property type="protein sequence ID" value="MXP39252.1"/>
    <property type="molecule type" value="Genomic_DNA"/>
</dbReference>
<dbReference type="PANTHER" id="PTHR10057:SF0">
    <property type="entry name" value="TRANSLOCATOR PROTEIN"/>
    <property type="match status" value="1"/>
</dbReference>
<keyword evidence="4 6" id="KW-1133">Transmembrane helix</keyword>
<dbReference type="PIRSF" id="PIRSF005859">
    <property type="entry name" value="PBR"/>
    <property type="match status" value="1"/>
</dbReference>
<comment type="caution">
    <text evidence="8">The sequence shown here is derived from an EMBL/GenBank/DDBJ whole genome shotgun (WGS) entry which is preliminary data.</text>
</comment>
<keyword evidence="5 6" id="KW-0472">Membrane</keyword>
<dbReference type="Gene3D" id="1.20.1260.100">
    <property type="entry name" value="TspO/MBR protein"/>
    <property type="match status" value="1"/>
</dbReference>
<evidence type="ECO:0000256" key="4">
    <source>
        <dbReference type="ARBA" id="ARBA00022989"/>
    </source>
</evidence>
<dbReference type="InterPro" id="IPR004307">
    <property type="entry name" value="TspO_MBR"/>
</dbReference>
<dbReference type="GO" id="GO:0033013">
    <property type="term" value="P:tetrapyrrole metabolic process"/>
    <property type="evidence" value="ECO:0007669"/>
    <property type="project" value="UniProtKB-ARBA"/>
</dbReference>
<organism evidence="8 9">
    <name type="scientific">Erythrobacter ramosus</name>
    <dbReference type="NCBI Taxonomy" id="35811"/>
    <lineage>
        <taxon>Bacteria</taxon>
        <taxon>Pseudomonadati</taxon>
        <taxon>Pseudomonadota</taxon>
        <taxon>Alphaproteobacteria</taxon>
        <taxon>Sphingomonadales</taxon>
        <taxon>Erythrobacteraceae</taxon>
        <taxon>Erythrobacter/Porphyrobacter group</taxon>
        <taxon>Erythrobacter</taxon>
    </lineage>
</organism>
<dbReference type="RefSeq" id="WP_160761307.1">
    <property type="nucleotide sequence ID" value="NZ_BAAADZ010000010.1"/>
</dbReference>
<evidence type="ECO:0000313" key="8">
    <source>
        <dbReference type="EMBL" id="MXP39252.1"/>
    </source>
</evidence>
<feature type="transmembrane region" description="Helical" evidence="6">
    <location>
        <begin position="87"/>
        <end position="107"/>
    </location>
</feature>
<dbReference type="Proteomes" id="UP000548685">
    <property type="component" value="Unassembled WGS sequence"/>
</dbReference>